<protein>
    <submittedName>
        <fullName evidence="2">Uncharacterized protein</fullName>
    </submittedName>
</protein>
<evidence type="ECO:0000313" key="3">
    <source>
        <dbReference type="Proteomes" id="UP000000759"/>
    </source>
</evidence>
<dbReference type="HOGENOM" id="CLU_489581_0_0_1"/>
<accession>B7FSR5</accession>
<reference evidence="3" key="2">
    <citation type="submission" date="2008-08" db="EMBL/GenBank/DDBJ databases">
        <authorList>
            <consortium name="Diatom Consortium"/>
            <person name="Grigoriev I."/>
            <person name="Grimwood J."/>
            <person name="Kuo A."/>
            <person name="Otillar R.P."/>
            <person name="Salamov A."/>
            <person name="Detter J.C."/>
            <person name="Lindquist E."/>
            <person name="Shapiro H."/>
            <person name="Lucas S."/>
            <person name="Glavina del Rio T."/>
            <person name="Pitluck S."/>
            <person name="Rokhsar D."/>
            <person name="Bowler C."/>
        </authorList>
    </citation>
    <scope>GENOME REANNOTATION</scope>
    <source>
        <strain evidence="3">CCAP 1055/1</strain>
    </source>
</reference>
<keyword evidence="3" id="KW-1185">Reference proteome</keyword>
<gene>
    <name evidence="2" type="ORF">PHATRDRAFT_43588</name>
</gene>
<dbReference type="KEGG" id="pti:PHATRDRAFT_43588"/>
<dbReference type="PaxDb" id="2850-Phatr43588"/>
<dbReference type="eggNOG" id="ENOG502SRT5">
    <property type="taxonomic scope" value="Eukaryota"/>
</dbReference>
<evidence type="ECO:0000313" key="2">
    <source>
        <dbReference type="EMBL" id="EEC50525.1"/>
    </source>
</evidence>
<name>B7FSR5_PHATC</name>
<reference evidence="2 3" key="1">
    <citation type="journal article" date="2008" name="Nature">
        <title>The Phaeodactylum genome reveals the evolutionary history of diatom genomes.</title>
        <authorList>
            <person name="Bowler C."/>
            <person name="Allen A.E."/>
            <person name="Badger J.H."/>
            <person name="Grimwood J."/>
            <person name="Jabbari K."/>
            <person name="Kuo A."/>
            <person name="Maheswari U."/>
            <person name="Martens C."/>
            <person name="Maumus F."/>
            <person name="Otillar R.P."/>
            <person name="Rayko E."/>
            <person name="Salamov A."/>
            <person name="Vandepoele K."/>
            <person name="Beszteri B."/>
            <person name="Gruber A."/>
            <person name="Heijde M."/>
            <person name="Katinka M."/>
            <person name="Mock T."/>
            <person name="Valentin K."/>
            <person name="Verret F."/>
            <person name="Berges J.A."/>
            <person name="Brownlee C."/>
            <person name="Cadoret J.P."/>
            <person name="Chiovitti A."/>
            <person name="Choi C.J."/>
            <person name="Coesel S."/>
            <person name="De Martino A."/>
            <person name="Detter J.C."/>
            <person name="Durkin C."/>
            <person name="Falciatore A."/>
            <person name="Fournet J."/>
            <person name="Haruta M."/>
            <person name="Huysman M.J."/>
            <person name="Jenkins B.D."/>
            <person name="Jiroutova K."/>
            <person name="Jorgensen R.E."/>
            <person name="Joubert Y."/>
            <person name="Kaplan A."/>
            <person name="Kroger N."/>
            <person name="Kroth P.G."/>
            <person name="La Roche J."/>
            <person name="Lindquist E."/>
            <person name="Lommer M."/>
            <person name="Martin-Jezequel V."/>
            <person name="Lopez P.J."/>
            <person name="Lucas S."/>
            <person name="Mangogna M."/>
            <person name="McGinnis K."/>
            <person name="Medlin L.K."/>
            <person name="Montsant A."/>
            <person name="Oudot-Le Secq M.P."/>
            <person name="Napoli C."/>
            <person name="Obornik M."/>
            <person name="Parker M.S."/>
            <person name="Petit J.L."/>
            <person name="Porcel B.M."/>
            <person name="Poulsen N."/>
            <person name="Robison M."/>
            <person name="Rychlewski L."/>
            <person name="Rynearson T.A."/>
            <person name="Schmutz J."/>
            <person name="Shapiro H."/>
            <person name="Siaut M."/>
            <person name="Stanley M."/>
            <person name="Sussman M.R."/>
            <person name="Taylor A.R."/>
            <person name="Vardi A."/>
            <person name="von Dassow P."/>
            <person name="Vyverman W."/>
            <person name="Willis A."/>
            <person name="Wyrwicz L.S."/>
            <person name="Rokhsar D.S."/>
            <person name="Weissenbach J."/>
            <person name="Armbrust E.V."/>
            <person name="Green B.R."/>
            <person name="Van de Peer Y."/>
            <person name="Grigoriev I.V."/>
        </authorList>
    </citation>
    <scope>NUCLEOTIDE SEQUENCE [LARGE SCALE GENOMIC DNA]</scope>
    <source>
        <strain evidence="2 3">CCAP 1055/1</strain>
    </source>
</reference>
<dbReference type="OrthoDB" id="49088at2759"/>
<proteinExistence type="predicted"/>
<dbReference type="AlphaFoldDB" id="B7FSR5"/>
<evidence type="ECO:0000256" key="1">
    <source>
        <dbReference type="SAM" id="MobiDB-lite"/>
    </source>
</evidence>
<dbReference type="RefSeq" id="XP_002177711.1">
    <property type="nucleotide sequence ID" value="XM_002177675.1"/>
</dbReference>
<feature type="compositionally biased region" description="Low complexity" evidence="1">
    <location>
        <begin position="20"/>
        <end position="29"/>
    </location>
</feature>
<feature type="compositionally biased region" description="Basic residues" evidence="1">
    <location>
        <begin position="1"/>
        <end position="10"/>
    </location>
</feature>
<sequence>MKQRRSRKKSTSSDSDPKSTHSSSPSANSTSFIGHELLEWQGENHAVNRALAIDTRTFDTKEALLISSKIRKDQEAFLGVLVARGITPSFFATTTASEATGSQIVVKSTPGSDLEAMVKEKTVRLSQVSFAVKASKFGSNSFHVPKGMNNKWSWKLLLGMSKNALQIVPSLQEDASHAISDKPGTGLPIDVTLLTSDISFFADLNENAHGQAALTFWDSAIPYFQNSEISSIQIVIAKTGMLALQIPPTESENDDDTINRVRQPSTMARQHEIGIMRCIHSIQLAFAGRYEEYSKSSNSETTGPPIDIGLSSIDSSPVGYHFLARQWARQSVLAHAARKRLQFNLPETLEGTQCAISFDMSYEVLPFPVNGPRATSILNDLDVLSNSSVEVVQTVPLSSIDASLLFGLPITVKNGLENGFDQYQTMEVLVYSLLRNLQERELALLLQTAPQHGHTKSASQSLFGSAGSQMFLLMAKELPKSLSQQPQCGILFRYAEAIHLIGEASSTTQISLIDPDTESQLVDYVDQALDCLECSTPNPQYMEHVVPSSDKQSRLREMATSLATNMHA</sequence>
<dbReference type="Proteomes" id="UP000000759">
    <property type="component" value="Chromosome 2"/>
</dbReference>
<dbReference type="EMBL" id="CM000606">
    <property type="protein sequence ID" value="EEC50525.1"/>
    <property type="molecule type" value="Genomic_DNA"/>
</dbReference>
<organism evidence="2 3">
    <name type="scientific">Phaeodactylum tricornutum (strain CCAP 1055/1)</name>
    <dbReference type="NCBI Taxonomy" id="556484"/>
    <lineage>
        <taxon>Eukaryota</taxon>
        <taxon>Sar</taxon>
        <taxon>Stramenopiles</taxon>
        <taxon>Ochrophyta</taxon>
        <taxon>Bacillariophyta</taxon>
        <taxon>Bacillariophyceae</taxon>
        <taxon>Bacillariophycidae</taxon>
        <taxon>Naviculales</taxon>
        <taxon>Phaeodactylaceae</taxon>
        <taxon>Phaeodactylum</taxon>
    </lineage>
</organism>
<dbReference type="GeneID" id="7197465"/>
<dbReference type="InParanoid" id="B7FSR5"/>
<feature type="region of interest" description="Disordered" evidence="1">
    <location>
        <begin position="1"/>
        <end position="29"/>
    </location>
</feature>